<reference evidence="2 3" key="1">
    <citation type="submission" date="2019-05" db="EMBL/GenBank/DDBJ databases">
        <authorList>
            <consortium name="Science for Life Laboratories"/>
        </authorList>
    </citation>
    <scope>NUCLEOTIDE SEQUENCE [LARGE SCALE GENOMIC DNA]</scope>
    <source>
        <strain evidence="2">Soil9</strain>
    </source>
</reference>
<evidence type="ECO:0000313" key="3">
    <source>
        <dbReference type="Proteomes" id="UP000464178"/>
    </source>
</evidence>
<evidence type="ECO:0000313" key="2">
    <source>
        <dbReference type="EMBL" id="VTR92325.1"/>
    </source>
</evidence>
<dbReference type="Proteomes" id="UP000464178">
    <property type="component" value="Chromosome"/>
</dbReference>
<feature type="transmembrane region" description="Helical" evidence="1">
    <location>
        <begin position="16"/>
        <end position="34"/>
    </location>
</feature>
<gene>
    <name evidence="2" type="ORF">SOIL9_53890</name>
</gene>
<dbReference type="KEGG" id="gms:SOIL9_53890"/>
<organism evidence="2 3">
    <name type="scientific">Gemmata massiliana</name>
    <dbReference type="NCBI Taxonomy" id="1210884"/>
    <lineage>
        <taxon>Bacteria</taxon>
        <taxon>Pseudomonadati</taxon>
        <taxon>Planctomycetota</taxon>
        <taxon>Planctomycetia</taxon>
        <taxon>Gemmatales</taxon>
        <taxon>Gemmataceae</taxon>
        <taxon>Gemmata</taxon>
    </lineage>
</organism>
<dbReference type="InterPro" id="IPR019546">
    <property type="entry name" value="TAT_signal_bac_arc"/>
</dbReference>
<name>A0A6P2CVY5_9BACT</name>
<proteinExistence type="predicted"/>
<sequence>MHPLDERALLLSRRHFFGRAAAGIGTAALGSLLARDASATERVRAGGLKGLPHLPVPERRADAR</sequence>
<dbReference type="EMBL" id="LR593886">
    <property type="protein sequence ID" value="VTR92325.1"/>
    <property type="molecule type" value="Genomic_DNA"/>
</dbReference>
<keyword evidence="1" id="KW-0472">Membrane</keyword>
<dbReference type="NCBIfam" id="TIGR01409">
    <property type="entry name" value="TAT_signal_seq"/>
    <property type="match status" value="1"/>
</dbReference>
<dbReference type="AlphaFoldDB" id="A0A6P2CVY5"/>
<evidence type="ECO:0008006" key="4">
    <source>
        <dbReference type="Google" id="ProtNLM"/>
    </source>
</evidence>
<evidence type="ECO:0000256" key="1">
    <source>
        <dbReference type="SAM" id="Phobius"/>
    </source>
</evidence>
<keyword evidence="1" id="KW-0812">Transmembrane</keyword>
<protein>
    <recommendedName>
        <fullName evidence="4">Sulfatase</fullName>
    </recommendedName>
</protein>
<dbReference type="InterPro" id="IPR006311">
    <property type="entry name" value="TAT_signal"/>
</dbReference>
<dbReference type="PROSITE" id="PS51318">
    <property type="entry name" value="TAT"/>
    <property type="match status" value="1"/>
</dbReference>
<keyword evidence="1" id="KW-1133">Transmembrane helix</keyword>
<keyword evidence="3" id="KW-1185">Reference proteome</keyword>
<accession>A0A6P2CVY5</accession>